<name>A0ABU5ZCA4_9BACL</name>
<organism evidence="1 2">
    <name type="scientific">Ferviditalea candida</name>
    <dbReference type="NCBI Taxonomy" id="3108399"/>
    <lineage>
        <taxon>Bacteria</taxon>
        <taxon>Bacillati</taxon>
        <taxon>Bacillota</taxon>
        <taxon>Bacilli</taxon>
        <taxon>Bacillales</taxon>
        <taxon>Paenibacillaceae</taxon>
        <taxon>Ferviditalea</taxon>
    </lineage>
</organism>
<gene>
    <name evidence="1" type="ORF">VF724_00490</name>
</gene>
<evidence type="ECO:0000313" key="2">
    <source>
        <dbReference type="Proteomes" id="UP001310386"/>
    </source>
</evidence>
<dbReference type="PANTHER" id="PTHR34309">
    <property type="entry name" value="SLR1406 PROTEIN"/>
    <property type="match status" value="1"/>
</dbReference>
<accession>A0ABU5ZCA4</accession>
<dbReference type="Proteomes" id="UP001310386">
    <property type="component" value="Unassembled WGS sequence"/>
</dbReference>
<dbReference type="RefSeq" id="WP_371752251.1">
    <property type="nucleotide sequence ID" value="NZ_JAYJLD010000001.1"/>
</dbReference>
<reference evidence="1" key="1">
    <citation type="submission" date="2023-12" db="EMBL/GenBank/DDBJ databases">
        <title>Fervidustalea candida gen. nov., sp. nov., a novel member of the family Paenibacillaceae isolated from a geothermal area.</title>
        <authorList>
            <person name="Li W.-J."/>
            <person name="Jiao J.-Y."/>
            <person name="Chen Y."/>
        </authorList>
    </citation>
    <scope>NUCLEOTIDE SEQUENCE</scope>
    <source>
        <strain evidence="1">SYSU GA230002</strain>
    </source>
</reference>
<dbReference type="SUPFAM" id="SSF143744">
    <property type="entry name" value="GlcG-like"/>
    <property type="match status" value="1"/>
</dbReference>
<dbReference type="PANTHER" id="PTHR34309:SF1">
    <property type="entry name" value="PROTEIN GLCG"/>
    <property type="match status" value="1"/>
</dbReference>
<dbReference type="InterPro" id="IPR052517">
    <property type="entry name" value="GlcG_carb_metab_protein"/>
</dbReference>
<dbReference type="Gene3D" id="3.30.450.150">
    <property type="entry name" value="Haem-degrading domain"/>
    <property type="match status" value="1"/>
</dbReference>
<proteinExistence type="predicted"/>
<dbReference type="InterPro" id="IPR005624">
    <property type="entry name" value="PduO/GlcC-like"/>
</dbReference>
<keyword evidence="2" id="KW-1185">Reference proteome</keyword>
<sequence length="140" mass="14590">MILNEEIVKQMLQDALDHGTGIGIPISVAVTDAAGHLLGFSRHINAEIVSITLAQDKAFTAAVNRISTAELGKLCQPGAELYGLQNNLGGRMVIFGGGIPIRDREGMLIGAIGVSGGTCEQDIACGQFAIAKAIERGMKS</sequence>
<comment type="caution">
    <text evidence="1">The sequence shown here is derived from an EMBL/GenBank/DDBJ whole genome shotgun (WGS) entry which is preliminary data.</text>
</comment>
<dbReference type="Pfam" id="PF03928">
    <property type="entry name" value="HbpS-like"/>
    <property type="match status" value="1"/>
</dbReference>
<dbReference type="EMBL" id="JAYJLD010000001">
    <property type="protein sequence ID" value="MEB3100139.1"/>
    <property type="molecule type" value="Genomic_DNA"/>
</dbReference>
<protein>
    <submittedName>
        <fullName evidence="1">Heme-binding protein</fullName>
    </submittedName>
</protein>
<evidence type="ECO:0000313" key="1">
    <source>
        <dbReference type="EMBL" id="MEB3100139.1"/>
    </source>
</evidence>
<dbReference type="InterPro" id="IPR038084">
    <property type="entry name" value="PduO/GlcC-like_sf"/>
</dbReference>